<keyword evidence="2" id="KW-1185">Reference proteome</keyword>
<evidence type="ECO:0000313" key="1">
    <source>
        <dbReference type="EMBL" id="WMV40267.1"/>
    </source>
</evidence>
<dbReference type="AlphaFoldDB" id="A0AAF0U6M9"/>
<reference evidence="1" key="1">
    <citation type="submission" date="2023-08" db="EMBL/GenBank/DDBJ databases">
        <title>A de novo genome assembly of Solanum verrucosum Schlechtendal, a Mexican diploid species geographically isolated from the other diploid A-genome species in potato relatives.</title>
        <authorList>
            <person name="Hosaka K."/>
        </authorList>
    </citation>
    <scope>NUCLEOTIDE SEQUENCE</scope>
    <source>
        <tissue evidence="1">Young leaves</tissue>
    </source>
</reference>
<dbReference type="EMBL" id="CP133619">
    <property type="protein sequence ID" value="WMV40267.1"/>
    <property type="molecule type" value="Genomic_DNA"/>
</dbReference>
<accession>A0AAF0U6M9</accession>
<sequence length="44" mass="5114">MQGKITEALHSWEEVRVHAKNRNNWRIVPAGCSYMVDNMEGEEP</sequence>
<name>A0AAF0U6M9_SOLVR</name>
<dbReference type="Proteomes" id="UP001234989">
    <property type="component" value="Chromosome 8"/>
</dbReference>
<organism evidence="1 2">
    <name type="scientific">Solanum verrucosum</name>
    <dbReference type="NCBI Taxonomy" id="315347"/>
    <lineage>
        <taxon>Eukaryota</taxon>
        <taxon>Viridiplantae</taxon>
        <taxon>Streptophyta</taxon>
        <taxon>Embryophyta</taxon>
        <taxon>Tracheophyta</taxon>
        <taxon>Spermatophyta</taxon>
        <taxon>Magnoliopsida</taxon>
        <taxon>eudicotyledons</taxon>
        <taxon>Gunneridae</taxon>
        <taxon>Pentapetalae</taxon>
        <taxon>asterids</taxon>
        <taxon>lamiids</taxon>
        <taxon>Solanales</taxon>
        <taxon>Solanaceae</taxon>
        <taxon>Solanoideae</taxon>
        <taxon>Solaneae</taxon>
        <taxon>Solanum</taxon>
    </lineage>
</organism>
<protein>
    <submittedName>
        <fullName evidence="1">Uncharacterized protein</fullName>
    </submittedName>
</protein>
<proteinExistence type="predicted"/>
<evidence type="ECO:0000313" key="2">
    <source>
        <dbReference type="Proteomes" id="UP001234989"/>
    </source>
</evidence>
<gene>
    <name evidence="1" type="ORF">MTR67_033652</name>
</gene>